<dbReference type="EMBL" id="KV417699">
    <property type="protein sequence ID" value="KZP09464.1"/>
    <property type="molecule type" value="Genomic_DNA"/>
</dbReference>
<gene>
    <name evidence="2" type="ORF">FIBSPDRAFT_993381</name>
</gene>
<dbReference type="Proteomes" id="UP000076532">
    <property type="component" value="Unassembled WGS sequence"/>
</dbReference>
<keyword evidence="1" id="KW-1133">Transmembrane helix</keyword>
<keyword evidence="3" id="KW-1185">Reference proteome</keyword>
<sequence>MPQSFPLGVCPCALCVHHGCLPSRSYLIRPLPVFFLSSALALVVPLSRIILFYQTLPKSECTAIRKCESYSKVERHVEGRVRLVGVRAALEVVSGRTKNRSDQGLYFVRFYLLSTVGTYLVHHSTRKLADSGVGGLERVEPTYAHAEGRLYHSVSALTTPAVVYLTTFATLRRSSACYLLFFVSSNSVCLLASARDLVLFYHFMSLYVRRSIVSAAVHAPVLYGCSYDASRNQDSSFEAADDSATARSLERGVHASAGKRLAYETLAGVALARRLVPRLRPLGPQLQHGPPQLALPHALQAAGVAAAWPLLGNAGVLEAAQRAFAEFDVAQRLAAAFEKAGRDTGRQREKASTACSRRGTRGASAAIAVV</sequence>
<dbReference type="AlphaFoldDB" id="A0A165YE37"/>
<reference evidence="2 3" key="1">
    <citation type="journal article" date="2016" name="Mol. Biol. Evol.">
        <title>Comparative Genomics of Early-Diverging Mushroom-Forming Fungi Provides Insights into the Origins of Lignocellulose Decay Capabilities.</title>
        <authorList>
            <person name="Nagy L.G."/>
            <person name="Riley R."/>
            <person name="Tritt A."/>
            <person name="Adam C."/>
            <person name="Daum C."/>
            <person name="Floudas D."/>
            <person name="Sun H."/>
            <person name="Yadav J.S."/>
            <person name="Pangilinan J."/>
            <person name="Larsson K.H."/>
            <person name="Matsuura K."/>
            <person name="Barry K."/>
            <person name="Labutti K."/>
            <person name="Kuo R."/>
            <person name="Ohm R.A."/>
            <person name="Bhattacharya S.S."/>
            <person name="Shirouzu T."/>
            <person name="Yoshinaga Y."/>
            <person name="Martin F.M."/>
            <person name="Grigoriev I.V."/>
            <person name="Hibbett D.S."/>
        </authorList>
    </citation>
    <scope>NUCLEOTIDE SEQUENCE [LARGE SCALE GENOMIC DNA]</scope>
    <source>
        <strain evidence="2 3">CBS 109695</strain>
    </source>
</reference>
<feature type="transmembrane region" description="Helical" evidence="1">
    <location>
        <begin position="104"/>
        <end position="122"/>
    </location>
</feature>
<keyword evidence="1" id="KW-0812">Transmembrane</keyword>
<name>A0A165YE37_9AGAM</name>
<protein>
    <submittedName>
        <fullName evidence="2">Uncharacterized protein</fullName>
    </submittedName>
</protein>
<feature type="transmembrane region" description="Helical" evidence="1">
    <location>
        <begin position="150"/>
        <end position="171"/>
    </location>
</feature>
<feature type="transmembrane region" description="Helical" evidence="1">
    <location>
        <begin position="33"/>
        <end position="56"/>
    </location>
</feature>
<proteinExistence type="predicted"/>
<evidence type="ECO:0000313" key="2">
    <source>
        <dbReference type="EMBL" id="KZP09464.1"/>
    </source>
</evidence>
<organism evidence="2 3">
    <name type="scientific">Athelia psychrophila</name>
    <dbReference type="NCBI Taxonomy" id="1759441"/>
    <lineage>
        <taxon>Eukaryota</taxon>
        <taxon>Fungi</taxon>
        <taxon>Dikarya</taxon>
        <taxon>Basidiomycota</taxon>
        <taxon>Agaricomycotina</taxon>
        <taxon>Agaricomycetes</taxon>
        <taxon>Agaricomycetidae</taxon>
        <taxon>Atheliales</taxon>
        <taxon>Atheliaceae</taxon>
        <taxon>Athelia</taxon>
    </lineage>
</organism>
<accession>A0A165YE37</accession>
<feature type="transmembrane region" description="Helical" evidence="1">
    <location>
        <begin position="178"/>
        <end position="204"/>
    </location>
</feature>
<evidence type="ECO:0000256" key="1">
    <source>
        <dbReference type="SAM" id="Phobius"/>
    </source>
</evidence>
<evidence type="ECO:0000313" key="3">
    <source>
        <dbReference type="Proteomes" id="UP000076532"/>
    </source>
</evidence>
<keyword evidence="1" id="KW-0472">Membrane</keyword>